<organism evidence="2 3">
    <name type="scientific">Sinobacterium norvegicum</name>
    <dbReference type="NCBI Taxonomy" id="1641715"/>
    <lineage>
        <taxon>Bacteria</taxon>
        <taxon>Pseudomonadati</taxon>
        <taxon>Pseudomonadota</taxon>
        <taxon>Gammaproteobacteria</taxon>
        <taxon>Cellvibrionales</taxon>
        <taxon>Spongiibacteraceae</taxon>
        <taxon>Sinobacterium</taxon>
    </lineage>
</organism>
<dbReference type="CDD" id="cd00038">
    <property type="entry name" value="CAP_ED"/>
    <property type="match status" value="1"/>
</dbReference>
<dbReference type="InterPro" id="IPR000595">
    <property type="entry name" value="cNMP-bd_dom"/>
</dbReference>
<proteinExistence type="predicted"/>
<dbReference type="SMART" id="SM00100">
    <property type="entry name" value="cNMP"/>
    <property type="match status" value="1"/>
</dbReference>
<dbReference type="PANTHER" id="PTHR24567">
    <property type="entry name" value="CRP FAMILY TRANSCRIPTIONAL REGULATORY PROTEIN"/>
    <property type="match status" value="1"/>
</dbReference>
<keyword evidence="3" id="KW-1185">Reference proteome</keyword>
<reference evidence="2" key="1">
    <citation type="submission" date="2021-12" db="EMBL/GenBank/DDBJ databases">
        <authorList>
            <person name="Rodrigo-Torres L."/>
            <person name="Arahal R. D."/>
            <person name="Lucena T."/>
        </authorList>
    </citation>
    <scope>NUCLEOTIDE SEQUENCE</scope>
    <source>
        <strain evidence="2">CECT 8267</strain>
    </source>
</reference>
<evidence type="ECO:0000313" key="3">
    <source>
        <dbReference type="Proteomes" id="UP000838100"/>
    </source>
</evidence>
<dbReference type="InterPro" id="IPR018490">
    <property type="entry name" value="cNMP-bd_dom_sf"/>
</dbReference>
<dbReference type="Proteomes" id="UP000838100">
    <property type="component" value="Unassembled WGS sequence"/>
</dbReference>
<sequence>MDNKTNKNHSLTQQITQLSQTISEKLTPITQADKHKLGEGNTLSLISKGRVEQLTADGKTRVYSTGMLIPSRTLALGNSDSFYAVNAEFSHYSSEQLSENVELSQLWTSLLFLYTYMAGNNPNSGNRPELDFIHFAAGDVIIQQGDRAKHVYSLITGHAEVCQNDKKIGDVHEDEIFGAMAAFNNSIRNATVTAKTACTVVATRQDQFISLMQSHPKICQNLIDTMSRQINDLNQQLSSGSEDA</sequence>
<dbReference type="PROSITE" id="PS50042">
    <property type="entry name" value="CNMP_BINDING_3"/>
    <property type="match status" value="1"/>
</dbReference>
<dbReference type="SUPFAM" id="SSF51206">
    <property type="entry name" value="cAMP-binding domain-like"/>
    <property type="match status" value="1"/>
</dbReference>
<gene>
    <name evidence="2" type="ORF">SIN8267_03469</name>
</gene>
<dbReference type="InterPro" id="IPR014710">
    <property type="entry name" value="RmlC-like_jellyroll"/>
</dbReference>
<evidence type="ECO:0000313" key="2">
    <source>
        <dbReference type="EMBL" id="CAH0993321.1"/>
    </source>
</evidence>
<feature type="domain" description="Cyclic nucleotide-binding" evidence="1">
    <location>
        <begin position="130"/>
        <end position="229"/>
    </location>
</feature>
<name>A0ABM9AJS9_9GAMM</name>
<dbReference type="InterPro" id="IPR050397">
    <property type="entry name" value="Env_Response_Regulators"/>
</dbReference>
<dbReference type="EMBL" id="CAKLPX010000007">
    <property type="protein sequence ID" value="CAH0993321.1"/>
    <property type="molecule type" value="Genomic_DNA"/>
</dbReference>
<comment type="caution">
    <text evidence="2">The sequence shown here is derived from an EMBL/GenBank/DDBJ whole genome shotgun (WGS) entry which is preliminary data.</text>
</comment>
<dbReference type="PANTHER" id="PTHR24567:SF74">
    <property type="entry name" value="HTH-TYPE TRANSCRIPTIONAL REGULATOR ARCR"/>
    <property type="match status" value="1"/>
</dbReference>
<protein>
    <recommendedName>
        <fullName evidence="1">Cyclic nucleotide-binding domain-containing protein</fullName>
    </recommendedName>
</protein>
<dbReference type="RefSeq" id="WP_237446003.1">
    <property type="nucleotide sequence ID" value="NZ_CAKLPX010000007.1"/>
</dbReference>
<dbReference type="Pfam" id="PF00027">
    <property type="entry name" value="cNMP_binding"/>
    <property type="match status" value="1"/>
</dbReference>
<dbReference type="Gene3D" id="2.60.120.10">
    <property type="entry name" value="Jelly Rolls"/>
    <property type="match status" value="1"/>
</dbReference>
<accession>A0ABM9AJS9</accession>
<evidence type="ECO:0000259" key="1">
    <source>
        <dbReference type="PROSITE" id="PS50042"/>
    </source>
</evidence>